<dbReference type="GeneID" id="63771191"/>
<dbReference type="CDD" id="cd08249">
    <property type="entry name" value="enoyl_reductase_like"/>
    <property type="match status" value="1"/>
</dbReference>
<sequence length="387" mass="41991">MSSIPGPNSHPAVVITQVRSPLSTLYYPNLTPKAGEIRIRVEWTASSPLELHQADGGLLIQPPHIIGSSAAGTVMEVGPSSSPTNSNSSNNRFEVGDKVFGYSFKTTPERCGQVYITAASHQYGKVPAGMSLAAVATVPANLVTVFRAAHADLGLDLPWPKPKGWEPAQKDDPILIWGAAGSVGMYAIQVFRHWGYENLIAVASSKHHEVLRGMGAKVAYDYNEHGVVGRVSEYASRTNGKSDGPKVPYIFDCIGSLEGTLRPLAEIAEKGTKAAILLPVIVKDATATDVPEYELDVTKTLPGKWAEGVELNGVRAHFWEETSGLKDRFMGEIMPTLLEEGIVQANKQRIVEGETMLERAQTALDLLREKAPSGERLVWRVADDEWL</sequence>
<dbReference type="InterPro" id="IPR011032">
    <property type="entry name" value="GroES-like_sf"/>
</dbReference>
<evidence type="ECO:0000259" key="3">
    <source>
        <dbReference type="SMART" id="SM00829"/>
    </source>
</evidence>
<dbReference type="SUPFAM" id="SSF51735">
    <property type="entry name" value="NAD(P)-binding Rossmann-fold domains"/>
    <property type="match status" value="1"/>
</dbReference>
<keyword evidence="2" id="KW-0560">Oxidoreductase</keyword>
<comment type="caution">
    <text evidence="4">The sequence shown here is derived from an EMBL/GenBank/DDBJ whole genome shotgun (WGS) entry which is preliminary data.</text>
</comment>
<proteinExistence type="inferred from homology"/>
<reference evidence="4 5" key="1">
    <citation type="submission" date="2016-07" db="EMBL/GenBank/DDBJ databases">
        <title>Pervasive Adenine N6-methylation of Active Genes in Fungi.</title>
        <authorList>
            <consortium name="DOE Joint Genome Institute"/>
            <person name="Mondo S.J."/>
            <person name="Dannebaum R.O."/>
            <person name="Kuo R.C."/>
            <person name="Labutti K."/>
            <person name="Haridas S."/>
            <person name="Kuo A."/>
            <person name="Salamov A."/>
            <person name="Ahrendt S.R."/>
            <person name="Lipzen A."/>
            <person name="Sullivan W."/>
            <person name="Andreopoulos W.B."/>
            <person name="Clum A."/>
            <person name="Lindquist E."/>
            <person name="Daum C."/>
            <person name="Ramamoorthy G.K."/>
            <person name="Gryganskyi A."/>
            <person name="Culley D."/>
            <person name="Magnuson J.K."/>
            <person name="James T.Y."/>
            <person name="O'Malley M.A."/>
            <person name="Stajich J.E."/>
            <person name="Spatafora J.W."/>
            <person name="Visel A."/>
            <person name="Grigoriev I.V."/>
        </authorList>
    </citation>
    <scope>NUCLEOTIDE SEQUENCE [LARGE SCALE GENOMIC DNA]</scope>
    <source>
        <strain evidence="4 5">CBS 129021</strain>
    </source>
</reference>
<evidence type="ECO:0000313" key="4">
    <source>
        <dbReference type="EMBL" id="ORY71681.1"/>
    </source>
</evidence>
<dbReference type="Gene3D" id="3.90.180.10">
    <property type="entry name" value="Medium-chain alcohol dehydrogenases, catalytic domain"/>
    <property type="match status" value="1"/>
</dbReference>
<evidence type="ECO:0000256" key="1">
    <source>
        <dbReference type="ARBA" id="ARBA00008072"/>
    </source>
</evidence>
<evidence type="ECO:0000256" key="2">
    <source>
        <dbReference type="ARBA" id="ARBA00023002"/>
    </source>
</evidence>
<dbReference type="OrthoDB" id="9992527at2759"/>
<feature type="domain" description="Enoyl reductase (ER)" evidence="3">
    <location>
        <begin position="20"/>
        <end position="378"/>
    </location>
</feature>
<dbReference type="Gene3D" id="3.40.50.720">
    <property type="entry name" value="NAD(P)-binding Rossmann-like Domain"/>
    <property type="match status" value="1"/>
</dbReference>
<evidence type="ECO:0000313" key="5">
    <source>
        <dbReference type="Proteomes" id="UP000193689"/>
    </source>
</evidence>
<dbReference type="InterPro" id="IPR020843">
    <property type="entry name" value="ER"/>
</dbReference>
<protein>
    <submittedName>
        <fullName evidence="4">Zinc-binding dehydrogenase</fullName>
    </submittedName>
</protein>
<dbReference type="SMART" id="SM00829">
    <property type="entry name" value="PKS_ER"/>
    <property type="match status" value="1"/>
</dbReference>
<comment type="similarity">
    <text evidence="1">Belongs to the zinc-containing alcohol dehydrogenase family.</text>
</comment>
<dbReference type="InParanoid" id="A0A1Y2EJF0"/>
<name>A0A1Y2EJF0_9PEZI</name>
<dbReference type="RefSeq" id="XP_040721273.1">
    <property type="nucleotide sequence ID" value="XM_040854979.1"/>
</dbReference>
<dbReference type="GO" id="GO:0016651">
    <property type="term" value="F:oxidoreductase activity, acting on NAD(P)H"/>
    <property type="evidence" value="ECO:0007669"/>
    <property type="project" value="InterPro"/>
</dbReference>
<organism evidence="4 5">
    <name type="scientific">Pseudomassariella vexata</name>
    <dbReference type="NCBI Taxonomy" id="1141098"/>
    <lineage>
        <taxon>Eukaryota</taxon>
        <taxon>Fungi</taxon>
        <taxon>Dikarya</taxon>
        <taxon>Ascomycota</taxon>
        <taxon>Pezizomycotina</taxon>
        <taxon>Sordariomycetes</taxon>
        <taxon>Xylariomycetidae</taxon>
        <taxon>Amphisphaeriales</taxon>
        <taxon>Pseudomassariaceae</taxon>
        <taxon>Pseudomassariella</taxon>
    </lineage>
</organism>
<dbReference type="AlphaFoldDB" id="A0A1Y2EJF0"/>
<dbReference type="EMBL" id="MCFJ01000001">
    <property type="protein sequence ID" value="ORY71681.1"/>
    <property type="molecule type" value="Genomic_DNA"/>
</dbReference>
<keyword evidence="5" id="KW-1185">Reference proteome</keyword>
<dbReference type="InterPro" id="IPR047122">
    <property type="entry name" value="Trans-enoyl_RdTase-like"/>
</dbReference>
<dbReference type="PANTHER" id="PTHR45348">
    <property type="entry name" value="HYPOTHETICAL OXIDOREDUCTASE (EUROFUNG)"/>
    <property type="match status" value="1"/>
</dbReference>
<gene>
    <name evidence="4" type="ORF">BCR38DRAFT_330593</name>
</gene>
<dbReference type="Proteomes" id="UP000193689">
    <property type="component" value="Unassembled WGS sequence"/>
</dbReference>
<dbReference type="InterPro" id="IPR013154">
    <property type="entry name" value="ADH-like_N"/>
</dbReference>
<dbReference type="SUPFAM" id="SSF50129">
    <property type="entry name" value="GroES-like"/>
    <property type="match status" value="1"/>
</dbReference>
<dbReference type="STRING" id="1141098.A0A1Y2EJF0"/>
<accession>A0A1Y2EJF0</accession>
<dbReference type="PANTHER" id="PTHR45348:SF3">
    <property type="entry name" value="ENOYL REDUCTASE (ER) DOMAIN-CONTAINING PROTEIN"/>
    <property type="match status" value="1"/>
</dbReference>
<dbReference type="Pfam" id="PF08240">
    <property type="entry name" value="ADH_N"/>
    <property type="match status" value="1"/>
</dbReference>
<dbReference type="InterPro" id="IPR036291">
    <property type="entry name" value="NAD(P)-bd_dom_sf"/>
</dbReference>